<dbReference type="InterPro" id="IPR051125">
    <property type="entry name" value="ABC-4/HrtB_transporter"/>
</dbReference>
<feature type="transmembrane region" description="Helical" evidence="11">
    <location>
        <begin position="232"/>
        <end position="254"/>
    </location>
</feature>
<name>A0AA42BR01_9BACI</name>
<comment type="subcellular location">
    <subcellularLocation>
        <location evidence="1">Cell membrane</location>
        <topology evidence="1">Multi-pass membrane protein</topology>
    </subcellularLocation>
</comment>
<evidence type="ECO:0000259" key="12">
    <source>
        <dbReference type="Pfam" id="PF02687"/>
    </source>
</evidence>
<dbReference type="Proteomes" id="UP001156102">
    <property type="component" value="Unassembled WGS sequence"/>
</dbReference>
<evidence type="ECO:0000313" key="13">
    <source>
        <dbReference type="EMBL" id="MCP8970437.1"/>
    </source>
</evidence>
<evidence type="ECO:0000256" key="4">
    <source>
        <dbReference type="ARBA" id="ARBA00016962"/>
    </source>
</evidence>
<feature type="transmembrane region" description="Helical" evidence="11">
    <location>
        <begin position="321"/>
        <end position="341"/>
    </location>
</feature>
<evidence type="ECO:0000256" key="10">
    <source>
        <dbReference type="ARBA" id="ARBA00024973"/>
    </source>
</evidence>
<keyword evidence="6" id="KW-1003">Cell membrane</keyword>
<proteinExistence type="inferred from homology"/>
<feature type="domain" description="ABC3 transporter permease C-terminal" evidence="12">
    <location>
        <begin position="234"/>
        <end position="343"/>
    </location>
</feature>
<dbReference type="InterPro" id="IPR003838">
    <property type="entry name" value="ABC3_permease_C"/>
</dbReference>
<evidence type="ECO:0000256" key="2">
    <source>
        <dbReference type="ARBA" id="ARBA00008697"/>
    </source>
</evidence>
<evidence type="ECO:0000256" key="6">
    <source>
        <dbReference type="ARBA" id="ARBA00022475"/>
    </source>
</evidence>
<evidence type="ECO:0000256" key="3">
    <source>
        <dbReference type="ARBA" id="ARBA00011131"/>
    </source>
</evidence>
<dbReference type="PANTHER" id="PTHR43738:SF1">
    <property type="entry name" value="HEMIN TRANSPORT SYSTEM PERMEASE PROTEIN HRTB-RELATED"/>
    <property type="match status" value="1"/>
</dbReference>
<evidence type="ECO:0000256" key="1">
    <source>
        <dbReference type="ARBA" id="ARBA00004651"/>
    </source>
</evidence>
<gene>
    <name evidence="13" type="ORF">NK662_18120</name>
</gene>
<keyword evidence="8 11" id="KW-1133">Transmembrane helix</keyword>
<keyword evidence="5" id="KW-0813">Transport</keyword>
<evidence type="ECO:0000256" key="8">
    <source>
        <dbReference type="ARBA" id="ARBA00022989"/>
    </source>
</evidence>
<evidence type="ECO:0000256" key="11">
    <source>
        <dbReference type="SAM" id="Phobius"/>
    </source>
</evidence>
<comment type="caution">
    <text evidence="13">The sequence shown here is derived from an EMBL/GenBank/DDBJ whole genome shotgun (WGS) entry which is preliminary data.</text>
</comment>
<keyword evidence="14" id="KW-1185">Reference proteome</keyword>
<keyword evidence="9 11" id="KW-0472">Membrane</keyword>
<reference evidence="13" key="1">
    <citation type="submission" date="2022-07" db="EMBL/GenBank/DDBJ databases">
        <authorList>
            <person name="Li W.-J."/>
            <person name="Deng Q.-Q."/>
        </authorList>
    </citation>
    <scope>NUCLEOTIDE SEQUENCE</scope>
    <source>
        <strain evidence="13">SYSU M60031</strain>
    </source>
</reference>
<dbReference type="GO" id="GO:0005886">
    <property type="term" value="C:plasma membrane"/>
    <property type="evidence" value="ECO:0007669"/>
    <property type="project" value="UniProtKB-SubCell"/>
</dbReference>
<dbReference type="AlphaFoldDB" id="A0AA42BR01"/>
<evidence type="ECO:0000256" key="7">
    <source>
        <dbReference type="ARBA" id="ARBA00022692"/>
    </source>
</evidence>
<dbReference type="Pfam" id="PF02687">
    <property type="entry name" value="FtsX"/>
    <property type="match status" value="1"/>
</dbReference>
<sequence>MFLALRELRHAKLRYTLIAAIMILVAWLTFMVSGLANGLAADNASAVQTMEGRAFLLQQDAEGKIGRSVLSEDLLADVQQQVGREQATPFSYMMLSLEKGSAKMDVTLFGIDNTGFLAPNLVKGSRPAKENEVVVSQAFEEKGIRIGDVLESKDFKQTFVITGFTDKRMFSHTPVVYVSLEQLQKLLPNGTKSMQAIALTTDKLEKPAGTALFSKDELVRHIPGYKEEQGSLTMMTLFLVVIAAFVQAGFFYVLTLQKTGQFGVLKAIGATTSYLAKSVVGQALLLAIAALVIALLLTFGAQELLPAGMPFVLSSTAIGQYASLLLLVSGLGTSLSLLQIARIDAIEAIGRAA</sequence>
<evidence type="ECO:0000256" key="5">
    <source>
        <dbReference type="ARBA" id="ARBA00022448"/>
    </source>
</evidence>
<accession>A0AA42BR01</accession>
<comment type="similarity">
    <text evidence="2">Belongs to the ABC-4 integral membrane protein family. HrtB subfamily.</text>
</comment>
<evidence type="ECO:0000313" key="14">
    <source>
        <dbReference type="Proteomes" id="UP001156102"/>
    </source>
</evidence>
<evidence type="ECO:0000256" key="9">
    <source>
        <dbReference type="ARBA" id="ARBA00023136"/>
    </source>
</evidence>
<dbReference type="PANTHER" id="PTHR43738">
    <property type="entry name" value="ABC TRANSPORTER, MEMBRANE PROTEIN"/>
    <property type="match status" value="1"/>
</dbReference>
<organism evidence="13 14">
    <name type="scientific">Ectobacillus ponti</name>
    <dbReference type="NCBI Taxonomy" id="2961894"/>
    <lineage>
        <taxon>Bacteria</taxon>
        <taxon>Bacillati</taxon>
        <taxon>Bacillota</taxon>
        <taxon>Bacilli</taxon>
        <taxon>Bacillales</taxon>
        <taxon>Bacillaceae</taxon>
        <taxon>Ectobacillus</taxon>
    </lineage>
</organism>
<dbReference type="RefSeq" id="WP_254760354.1">
    <property type="nucleotide sequence ID" value="NZ_JANCLT010000011.1"/>
</dbReference>
<comment type="subunit">
    <text evidence="3">The complex is composed of two ATP-binding proteins (HrtA), two transmembrane proteins (HrtB) and a solute-binding protein.</text>
</comment>
<feature type="transmembrane region" description="Helical" evidence="11">
    <location>
        <begin position="274"/>
        <end position="301"/>
    </location>
</feature>
<dbReference type="EMBL" id="JANCLT010000011">
    <property type="protein sequence ID" value="MCP8970437.1"/>
    <property type="molecule type" value="Genomic_DNA"/>
</dbReference>
<protein>
    <recommendedName>
        <fullName evidence="4">Putative hemin transport system permease protein HrtB</fullName>
    </recommendedName>
</protein>
<keyword evidence="7 11" id="KW-0812">Transmembrane</keyword>
<comment type="function">
    <text evidence="10">Part of the ABC transporter complex hrt involved in hemin import. Responsible for the translocation of the substrate across the membrane.</text>
</comment>